<organism evidence="1 2">
    <name type="scientific">Xanthomonas campestris pv. phaseoli</name>
    <dbReference type="NCBI Taxonomy" id="317013"/>
    <lineage>
        <taxon>Bacteria</taxon>
        <taxon>Pseudomonadati</taxon>
        <taxon>Pseudomonadota</taxon>
        <taxon>Gammaproteobacteria</taxon>
        <taxon>Lysobacterales</taxon>
        <taxon>Lysobacteraceae</taxon>
        <taxon>Xanthomonas</taxon>
    </lineage>
</organism>
<sequence>MRGAMPPAWLLARTSTRPSQSRHAVEWIAGAGTGHMSDVSALPQCRQGLRCLDDQ</sequence>
<accession>A0A7Z7IY14</accession>
<dbReference type="AlphaFoldDB" id="A0A7Z7IY14"/>
<name>A0A7Z7IY14_XANCH</name>
<dbReference type="EMBL" id="OCZC01000043">
    <property type="protein sequence ID" value="SOO22474.1"/>
    <property type="molecule type" value="Genomic_DNA"/>
</dbReference>
<protein>
    <submittedName>
        <fullName evidence="1">Uncharacterized protein</fullName>
    </submittedName>
</protein>
<proteinExistence type="predicted"/>
<comment type="caution">
    <text evidence="1">The sequence shown here is derived from an EMBL/GenBank/DDBJ whole genome shotgun (WGS) entry which is preliminary data.</text>
</comment>
<gene>
    <name evidence="1" type="ORF">XFF6991_150235</name>
</gene>
<dbReference type="Proteomes" id="UP000234345">
    <property type="component" value="Unassembled WGS sequence"/>
</dbReference>
<reference evidence="1 2" key="1">
    <citation type="submission" date="2017-10" db="EMBL/GenBank/DDBJ databases">
        <authorList>
            <person name="Regsiter A."/>
            <person name="William W."/>
        </authorList>
    </citation>
    <scope>NUCLEOTIDE SEQUENCE [LARGE SCALE GENOMIC DNA]</scope>
    <source>
        <strain evidence="1 2">CFBP6991</strain>
    </source>
</reference>
<evidence type="ECO:0000313" key="1">
    <source>
        <dbReference type="EMBL" id="SOO22474.1"/>
    </source>
</evidence>
<evidence type="ECO:0000313" key="2">
    <source>
        <dbReference type="Proteomes" id="UP000234345"/>
    </source>
</evidence>